<evidence type="ECO:0000259" key="3">
    <source>
        <dbReference type="PROSITE" id="PS00624"/>
    </source>
</evidence>
<dbReference type="SUPFAM" id="SSF54373">
    <property type="entry name" value="FAD-linked reductases, C-terminal domain"/>
    <property type="match status" value="1"/>
</dbReference>
<dbReference type="EMBL" id="JPDN02000064">
    <property type="protein sequence ID" value="PON20619.1"/>
    <property type="molecule type" value="Genomic_DNA"/>
</dbReference>
<evidence type="ECO:0000313" key="4">
    <source>
        <dbReference type="EMBL" id="PON20619.1"/>
    </source>
</evidence>
<dbReference type="PANTHER" id="PTHR11552">
    <property type="entry name" value="GLUCOSE-METHANOL-CHOLINE GMC OXIDOREDUCTASE"/>
    <property type="match status" value="1"/>
</dbReference>
<evidence type="ECO:0000256" key="2">
    <source>
        <dbReference type="PIRSR" id="PIRSR000137-2"/>
    </source>
</evidence>
<comment type="cofactor">
    <cofactor evidence="2">
        <name>FAD</name>
        <dbReference type="ChEBI" id="CHEBI:57692"/>
    </cofactor>
</comment>
<dbReference type="GO" id="GO:0016614">
    <property type="term" value="F:oxidoreductase activity, acting on CH-OH group of donors"/>
    <property type="evidence" value="ECO:0007669"/>
    <property type="project" value="InterPro"/>
</dbReference>
<evidence type="ECO:0000313" key="5">
    <source>
        <dbReference type="Proteomes" id="UP000054821"/>
    </source>
</evidence>
<dbReference type="PROSITE" id="PS00624">
    <property type="entry name" value="GMC_OXRED_2"/>
    <property type="match status" value="1"/>
</dbReference>
<dbReference type="PANTHER" id="PTHR11552:SF134">
    <property type="entry name" value="GLUCOSE-METHANOL-CHOLINE OXIDOREDUCTASE N-TERMINAL DOMAIN-CONTAINING PROTEIN"/>
    <property type="match status" value="1"/>
</dbReference>
<sequence>MAKNDQGYDFIIVGAGPAGCAAAIDLARSDGHPRVLLLEAGDSNRDVSFRQHSNMLVQMRTESLNWEHKTVDLPHLYGRQINLNRGKGLGGCSAINATFWFRGSRDEWDEISELVGDDDWQWANVRERFKRLENYHHEIEPRSGEKRYYDPGEEAYGTAGGINISSPVTNWTRDMAETADTWAACGYKINPDGSDGDHVGIVMAPLSGYGGIRSTSADLLENAPENLHVRTKSWVYRVQFEDGQAKAVTLSDGEIIRAAKEIILCAGSVDSPKILLHSGIGPAAQLSSHGIPIVYDNKNVGQDLGDHYHMFCFFTNRDDSICRAGAPNGGNIMGFLKSETALRSPEFEALPKNIQRRLQKPTVATFEIAHFGASDRTHPSIHGRNSILVIELLSSQGKGEVTLASADPAMPPLVRPSYLEHPWDKRVAIEATREAMRVMDHASSPKSKVPGTTHVCPKSDSEEDILDYWRRSLISTWHLTGTCKIGKSESADRAVIDPEFKVYGVNGLRVADMSIVPLVPRQVNRFILHPSKLVLPRKSLSLTGCSSHPQTMAYQMGMMVASKLIKEYGLNN</sequence>
<dbReference type="STRING" id="398673.A0A2P4Z8J1"/>
<proteinExistence type="inferred from homology"/>
<feature type="binding site" evidence="2">
    <location>
        <begin position="477"/>
        <end position="478"/>
    </location>
    <ligand>
        <name>FAD</name>
        <dbReference type="ChEBI" id="CHEBI:57692"/>
    </ligand>
</feature>
<keyword evidence="2" id="KW-0274">FAD</keyword>
<gene>
    <name evidence="4" type="ORF">TGAM01_v210493</name>
</gene>
<dbReference type="GeneID" id="29989666"/>
<dbReference type="Pfam" id="PF05199">
    <property type="entry name" value="GMC_oxred_C"/>
    <property type="match status" value="1"/>
</dbReference>
<dbReference type="AlphaFoldDB" id="A0A2P4Z8J1"/>
<keyword evidence="2" id="KW-0285">Flavoprotein</keyword>
<dbReference type="SUPFAM" id="SSF51905">
    <property type="entry name" value="FAD/NAD(P)-binding domain"/>
    <property type="match status" value="1"/>
</dbReference>
<dbReference type="InterPro" id="IPR007867">
    <property type="entry name" value="GMC_OxRtase_C"/>
</dbReference>
<protein>
    <submittedName>
        <fullName evidence="4">Choline dehydrogenase</fullName>
    </submittedName>
</protein>
<dbReference type="Gene3D" id="3.50.50.60">
    <property type="entry name" value="FAD/NAD(P)-binding domain"/>
    <property type="match status" value="1"/>
</dbReference>
<feature type="binding site" evidence="2">
    <location>
        <position position="235"/>
    </location>
    <ligand>
        <name>FAD</name>
        <dbReference type="ChEBI" id="CHEBI:57692"/>
    </ligand>
</feature>
<dbReference type="PIRSF" id="PIRSF000137">
    <property type="entry name" value="Alcohol_oxidase"/>
    <property type="match status" value="1"/>
</dbReference>
<organism evidence="4 5">
    <name type="scientific">Trichoderma gamsii</name>
    <dbReference type="NCBI Taxonomy" id="398673"/>
    <lineage>
        <taxon>Eukaryota</taxon>
        <taxon>Fungi</taxon>
        <taxon>Dikarya</taxon>
        <taxon>Ascomycota</taxon>
        <taxon>Pezizomycotina</taxon>
        <taxon>Sordariomycetes</taxon>
        <taxon>Hypocreomycetidae</taxon>
        <taxon>Hypocreales</taxon>
        <taxon>Hypocreaceae</taxon>
        <taxon>Trichoderma</taxon>
    </lineage>
</organism>
<evidence type="ECO:0000256" key="1">
    <source>
        <dbReference type="ARBA" id="ARBA00010790"/>
    </source>
</evidence>
<feature type="domain" description="Glucose-methanol-choline oxidoreductase N-terminal" evidence="3">
    <location>
        <begin position="267"/>
        <end position="281"/>
    </location>
</feature>
<keyword evidence="5" id="KW-1185">Reference proteome</keyword>
<dbReference type="InterPro" id="IPR000172">
    <property type="entry name" value="GMC_OxRdtase_N"/>
</dbReference>
<dbReference type="GO" id="GO:0050660">
    <property type="term" value="F:flavin adenine dinucleotide binding"/>
    <property type="evidence" value="ECO:0007669"/>
    <property type="project" value="InterPro"/>
</dbReference>
<reference evidence="4 5" key="1">
    <citation type="journal article" date="2016" name="Genome Announc.">
        <title>Draft Whole-Genome Sequence of Trichoderma gamsii T6085, a Promising Biocontrol Agent of Fusarium Head Blight on Wheat.</title>
        <authorList>
            <person name="Baroncelli R."/>
            <person name="Zapparata A."/>
            <person name="Piaggeschi G."/>
            <person name="Sarrocco S."/>
            <person name="Vannacci G."/>
        </authorList>
    </citation>
    <scope>NUCLEOTIDE SEQUENCE [LARGE SCALE GENOMIC DNA]</scope>
    <source>
        <strain evidence="4 5">T6085</strain>
    </source>
</reference>
<comment type="similarity">
    <text evidence="1">Belongs to the GMC oxidoreductase family.</text>
</comment>
<dbReference type="InterPro" id="IPR036188">
    <property type="entry name" value="FAD/NAD-bd_sf"/>
</dbReference>
<name>A0A2P4Z8J1_9HYPO</name>
<dbReference type="Gene3D" id="3.30.560.10">
    <property type="entry name" value="Glucose Oxidase, domain 3"/>
    <property type="match status" value="1"/>
</dbReference>
<dbReference type="InterPro" id="IPR012132">
    <property type="entry name" value="GMC_OxRdtase"/>
</dbReference>
<comment type="caution">
    <text evidence="4">The sequence shown here is derived from an EMBL/GenBank/DDBJ whole genome shotgun (WGS) entry which is preliminary data.</text>
</comment>
<dbReference type="Proteomes" id="UP000054821">
    <property type="component" value="Unassembled WGS sequence"/>
</dbReference>
<dbReference type="Pfam" id="PF00732">
    <property type="entry name" value="GMC_oxred_N"/>
    <property type="match status" value="1"/>
</dbReference>
<accession>A0A2P4Z8J1</accession>
<dbReference type="RefSeq" id="XP_018657186.1">
    <property type="nucleotide sequence ID" value="XM_018809583.1"/>
</dbReference>